<dbReference type="Proteomes" id="UP000294360">
    <property type="component" value="Chromosome"/>
</dbReference>
<gene>
    <name evidence="1" type="ORF">MTUNDRAET4_2706</name>
</gene>
<reference evidence="1 2" key="1">
    <citation type="submission" date="2019-03" db="EMBL/GenBank/DDBJ databases">
        <authorList>
            <person name="Kox A.R. M."/>
        </authorList>
    </citation>
    <scope>NUCLEOTIDE SEQUENCE [LARGE SCALE GENOMIC DNA]</scope>
    <source>
        <strain evidence="1">MTUNDRAET4 annotated genome</strain>
    </source>
</reference>
<accession>A0A4U8Z2J0</accession>
<dbReference type="EMBL" id="LR536450">
    <property type="protein sequence ID" value="VFU09593.1"/>
    <property type="molecule type" value="Genomic_DNA"/>
</dbReference>
<evidence type="ECO:0000313" key="1">
    <source>
        <dbReference type="EMBL" id="VFU09593.1"/>
    </source>
</evidence>
<dbReference type="KEGG" id="mtun:MTUNDRAET4_2706"/>
<protein>
    <recommendedName>
        <fullName evidence="3">DUF4384 domain-containing protein</fullName>
    </recommendedName>
</protein>
<name>A0A4U8Z2J0_METTU</name>
<organism evidence="1 2">
    <name type="scientific">Methylocella tundrae</name>
    <dbReference type="NCBI Taxonomy" id="227605"/>
    <lineage>
        <taxon>Bacteria</taxon>
        <taxon>Pseudomonadati</taxon>
        <taxon>Pseudomonadota</taxon>
        <taxon>Alphaproteobacteria</taxon>
        <taxon>Hyphomicrobiales</taxon>
        <taxon>Beijerinckiaceae</taxon>
        <taxon>Methylocella</taxon>
    </lineage>
</organism>
<evidence type="ECO:0008006" key="3">
    <source>
        <dbReference type="Google" id="ProtNLM"/>
    </source>
</evidence>
<sequence length="296" mass="31635">MAMAKSRSRNFFAYVRQLTYQLSDQRQTIVSASAPRLDVNTEPVVELSRSVTFVTPPGSAPSAVAANIPLGGAARATPAGAPPPFPPQRPVRVAVLDGSSAQLADVTPLESRFEAVAPNQNPELIWDPKSGDVISGGDVIAREVGKDELPGVIDRAAAVRALKQMAARSVQPILLLPDNKVHHLGSEVEVAIDQLSNRSLLLFNLAGDGTVQLLYPQNESEAELMNKPEYRLPIKVRGPFGADQIVAITAPERMPQLEQALGKLNARRTAGQLVRILSQYADAGMRLGSVGVFTAP</sequence>
<evidence type="ECO:0000313" key="2">
    <source>
        <dbReference type="Proteomes" id="UP000294360"/>
    </source>
</evidence>
<dbReference type="AlphaFoldDB" id="A0A4U8Z2J0"/>
<proteinExistence type="predicted"/>